<dbReference type="RefSeq" id="WP_125248516.1">
    <property type="nucleotide sequence ID" value="NZ_RSEB01000004.1"/>
</dbReference>
<feature type="region of interest" description="Disordered" evidence="1">
    <location>
        <begin position="262"/>
        <end position="285"/>
    </location>
</feature>
<reference evidence="2 3" key="1">
    <citation type="submission" date="2018-12" db="EMBL/GenBank/DDBJ databases">
        <title>Glycomyces sp. YIM 121974 draft genome.</title>
        <authorList>
            <person name="Li Q."/>
        </authorList>
    </citation>
    <scope>NUCLEOTIDE SEQUENCE [LARGE SCALE GENOMIC DNA]</scope>
    <source>
        <strain evidence="2 3">YIM 121974</strain>
    </source>
</reference>
<organism evidence="2 3">
    <name type="scientific">Glycomyces terrestris</name>
    <dbReference type="NCBI Taxonomy" id="2493553"/>
    <lineage>
        <taxon>Bacteria</taxon>
        <taxon>Bacillati</taxon>
        <taxon>Actinomycetota</taxon>
        <taxon>Actinomycetes</taxon>
        <taxon>Glycomycetales</taxon>
        <taxon>Glycomycetaceae</taxon>
        <taxon>Glycomyces</taxon>
    </lineage>
</organism>
<comment type="caution">
    <text evidence="2">The sequence shown here is derived from an EMBL/GenBank/DDBJ whole genome shotgun (WGS) entry which is preliminary data.</text>
</comment>
<dbReference type="EMBL" id="RSEB01000004">
    <property type="protein sequence ID" value="RRR98207.1"/>
    <property type="molecule type" value="Genomic_DNA"/>
</dbReference>
<proteinExistence type="predicted"/>
<dbReference type="Proteomes" id="UP000277256">
    <property type="component" value="Unassembled WGS sequence"/>
</dbReference>
<evidence type="ECO:0000313" key="3">
    <source>
        <dbReference type="Proteomes" id="UP000277256"/>
    </source>
</evidence>
<evidence type="ECO:0000256" key="1">
    <source>
        <dbReference type="SAM" id="MobiDB-lite"/>
    </source>
</evidence>
<name>A0A426UV47_9ACTN</name>
<dbReference type="OrthoDB" id="4764036at2"/>
<dbReference type="AlphaFoldDB" id="A0A426UV47"/>
<dbReference type="InterPro" id="IPR043733">
    <property type="entry name" value="DUF5677"/>
</dbReference>
<protein>
    <submittedName>
        <fullName evidence="2">Uncharacterized protein</fullName>
    </submittedName>
</protein>
<evidence type="ECO:0000313" key="2">
    <source>
        <dbReference type="EMBL" id="RRR98207.1"/>
    </source>
</evidence>
<accession>A0A426UV47</accession>
<sequence length="543" mass="60771">MSFPQPNQRSGPLEGHVRRGRVYRPQLAATGVLKIADWFREDLPDLLWPVLVLSELGNAGALRFVRWQKAVQEDLLGRVKPQNLADGLDGRLTGLDRLAAQDPEAKAVVKDRAEEHGLLSGTIARALASYPLRPAKWLVDIEMRPPGQEELDLLARAVLEVLKDGHRESLIKCLYIWSAVQAGTFSTSSETIELLHPYPNDPRTRSKADSVVRSIWGAHKMLLTVENEDYFEPAIKWARVFWGANSMTSGCLRRRNCNAEGEVEEDSMEVPTEIDPGGGDAATTEVPDEGAHLRQRAMDLLASYVEALELSPAQLFDRERQEVHSGLVSRTGRDVIATLSAPDLWCMEHGAHIIRVLVETRIYIQWMAQQDPSIYRAFQEYGAGKAKLYARIVDEVPQEARNADFEEAIKDLEKLSHNDEVLDHRVVDTRDSFAEGKSIRAMAEECGLLDLYRQAYSMASGVAHSEWWSIETHAMERCLNVLHAGHLIPSLSLNSGRNVGLAKSWVEQLYALIRISLDILNTDENAVKNAFAWLVAEEDEGST</sequence>
<keyword evidence="3" id="KW-1185">Reference proteome</keyword>
<gene>
    <name evidence="2" type="ORF">EIW28_14915</name>
</gene>
<dbReference type="Pfam" id="PF18928">
    <property type="entry name" value="DUF5677"/>
    <property type="match status" value="1"/>
</dbReference>